<evidence type="ECO:0000259" key="5">
    <source>
        <dbReference type="SMART" id="SM00387"/>
    </source>
</evidence>
<feature type="transmembrane region" description="Helical" evidence="4">
    <location>
        <begin position="231"/>
        <end position="249"/>
    </location>
</feature>
<dbReference type="Proteomes" id="UP001519654">
    <property type="component" value="Unassembled WGS sequence"/>
</dbReference>
<dbReference type="Pfam" id="PF02518">
    <property type="entry name" value="HATPase_c"/>
    <property type="match status" value="1"/>
</dbReference>
<name>A0ABS5YIQ7_9ACTN</name>
<proteinExistence type="predicted"/>
<comment type="caution">
    <text evidence="6">The sequence shown here is derived from an EMBL/GenBank/DDBJ whole genome shotgun (WGS) entry which is preliminary data.</text>
</comment>
<evidence type="ECO:0000256" key="2">
    <source>
        <dbReference type="ARBA" id="ARBA00022777"/>
    </source>
</evidence>
<feature type="domain" description="Histidine kinase/HSP90-like ATPase" evidence="5">
    <location>
        <begin position="491"/>
        <end position="576"/>
    </location>
</feature>
<evidence type="ECO:0000313" key="7">
    <source>
        <dbReference type="Proteomes" id="UP001519654"/>
    </source>
</evidence>
<protein>
    <submittedName>
        <fullName evidence="6">Sensor histidine kinase</fullName>
    </submittedName>
</protein>
<dbReference type="InterPro" id="IPR036890">
    <property type="entry name" value="HATPase_C_sf"/>
</dbReference>
<dbReference type="SMART" id="SM00387">
    <property type="entry name" value="HATPase_c"/>
    <property type="match status" value="1"/>
</dbReference>
<keyword evidence="4" id="KW-0812">Transmembrane</keyword>
<keyword evidence="4" id="KW-1133">Transmembrane helix</keyword>
<feature type="transmembrane region" description="Helical" evidence="4">
    <location>
        <begin position="108"/>
        <end position="127"/>
    </location>
</feature>
<keyword evidence="3" id="KW-0902">Two-component regulatory system</keyword>
<feature type="transmembrane region" description="Helical" evidence="4">
    <location>
        <begin position="139"/>
        <end position="160"/>
    </location>
</feature>
<accession>A0ABS5YIQ7</accession>
<dbReference type="PANTHER" id="PTHR24421">
    <property type="entry name" value="NITRATE/NITRITE SENSOR PROTEIN NARX-RELATED"/>
    <property type="match status" value="1"/>
</dbReference>
<feature type="transmembrane region" description="Helical" evidence="4">
    <location>
        <begin position="194"/>
        <end position="219"/>
    </location>
</feature>
<dbReference type="InterPro" id="IPR050482">
    <property type="entry name" value="Sensor_HK_TwoCompSys"/>
</dbReference>
<keyword evidence="2 6" id="KW-0418">Kinase</keyword>
<dbReference type="GO" id="GO:0016301">
    <property type="term" value="F:kinase activity"/>
    <property type="evidence" value="ECO:0007669"/>
    <property type="project" value="UniProtKB-KW"/>
</dbReference>
<keyword evidence="4" id="KW-0472">Membrane</keyword>
<evidence type="ECO:0000313" key="6">
    <source>
        <dbReference type="EMBL" id="MBU2662628.1"/>
    </source>
</evidence>
<evidence type="ECO:0000256" key="1">
    <source>
        <dbReference type="ARBA" id="ARBA00022679"/>
    </source>
</evidence>
<sequence>MTTTWLPFTVALLLLAAAVVVLRRQPAPIVVLLGATVVTGLAAAVVRTTAGPGPVADRLWVLAVVVLLPVALVLFPDGRPPPGLGWTAVAVVAVSGGIAVLFPSPYAFSQLSEVAAYLLVLAVQWWRFEHSGREARRQLQWLALGAVPGPVLATIMSFAVAHEVAAVVFVVVWAVFLICLCVGLIAPGRWDVRAVILSVSVHGLTVLLVTSVFAAVLAGLEAFAGPGLDPAPGALGLIAAACALGYAPFARLFRQILEVLLFGARRDPIQAAWEAGDRLGDDPVPALRSLRESLALPYAALTDHAGEPVAVSGRPAEQVVRRPLPDGAGALEVGLRPGQFGLLRADEQVLAVLTPALAQLMHARRLRTELQTSRTAVVESVEEERRRLRRDLHDGLGPRLTGIAYASDAAGNVLARDPGRAADLIAGVRTEAGEAIVEIRRLVEGLRPPSLDQMGLERTIRQHARHLLRPDGRPVTVDVRVPGPLPGLGAAVEVTAYRIVVEALTNAARHSGGDSATVTLRLDDSDLAVEVSDDGPSREPWVPGCGLTSMRERVEMLGGSLTAGAATISVRLPLPPD</sequence>
<feature type="transmembrane region" description="Helical" evidence="4">
    <location>
        <begin position="59"/>
        <end position="76"/>
    </location>
</feature>
<gene>
    <name evidence="6" type="ORF">KOI35_03835</name>
</gene>
<evidence type="ECO:0000256" key="4">
    <source>
        <dbReference type="SAM" id="Phobius"/>
    </source>
</evidence>
<dbReference type="EMBL" id="JAHKKG010000001">
    <property type="protein sequence ID" value="MBU2662628.1"/>
    <property type="molecule type" value="Genomic_DNA"/>
</dbReference>
<feature type="transmembrane region" description="Helical" evidence="4">
    <location>
        <begin position="6"/>
        <end position="22"/>
    </location>
</feature>
<dbReference type="SUPFAM" id="SSF55874">
    <property type="entry name" value="ATPase domain of HSP90 chaperone/DNA topoisomerase II/histidine kinase"/>
    <property type="match status" value="1"/>
</dbReference>
<dbReference type="CDD" id="cd16917">
    <property type="entry name" value="HATPase_UhpB-NarQ-NarX-like"/>
    <property type="match status" value="1"/>
</dbReference>
<keyword evidence="7" id="KW-1185">Reference proteome</keyword>
<keyword evidence="1" id="KW-0808">Transferase</keyword>
<dbReference type="InterPro" id="IPR003594">
    <property type="entry name" value="HATPase_dom"/>
</dbReference>
<organism evidence="6 7">
    <name type="scientific">Paractinoplanes bogorensis</name>
    <dbReference type="NCBI Taxonomy" id="1610840"/>
    <lineage>
        <taxon>Bacteria</taxon>
        <taxon>Bacillati</taxon>
        <taxon>Actinomycetota</taxon>
        <taxon>Actinomycetes</taxon>
        <taxon>Micromonosporales</taxon>
        <taxon>Micromonosporaceae</taxon>
        <taxon>Paractinoplanes</taxon>
    </lineage>
</organism>
<feature type="transmembrane region" description="Helical" evidence="4">
    <location>
        <begin position="29"/>
        <end position="47"/>
    </location>
</feature>
<evidence type="ECO:0000256" key="3">
    <source>
        <dbReference type="ARBA" id="ARBA00023012"/>
    </source>
</evidence>
<feature type="transmembrane region" description="Helical" evidence="4">
    <location>
        <begin position="83"/>
        <end position="102"/>
    </location>
</feature>
<dbReference type="Gene3D" id="1.20.5.1930">
    <property type="match status" value="1"/>
</dbReference>
<dbReference type="Pfam" id="PF07730">
    <property type="entry name" value="HisKA_3"/>
    <property type="match status" value="1"/>
</dbReference>
<reference evidence="6 7" key="1">
    <citation type="submission" date="2021-06" db="EMBL/GenBank/DDBJ databases">
        <title>Actinoplanes lichenicola sp. nov., and Actinoplanes ovalisporus sp. nov., isolated from lichen in Thailand.</title>
        <authorList>
            <person name="Saeng-In P."/>
            <person name="Kanchanasin P."/>
            <person name="Yuki M."/>
            <person name="Kudo T."/>
            <person name="Ohkuma M."/>
            <person name="Phongsopitanun W."/>
            <person name="Tanasupawat S."/>
        </authorList>
    </citation>
    <scope>NUCLEOTIDE SEQUENCE [LARGE SCALE GENOMIC DNA]</scope>
    <source>
        <strain evidence="6 7">NBRC 110975</strain>
    </source>
</reference>
<dbReference type="RefSeq" id="WP_215784555.1">
    <property type="nucleotide sequence ID" value="NZ_JAHKKG010000001.1"/>
</dbReference>
<dbReference type="Gene3D" id="3.30.565.10">
    <property type="entry name" value="Histidine kinase-like ATPase, C-terminal domain"/>
    <property type="match status" value="1"/>
</dbReference>
<feature type="transmembrane region" description="Helical" evidence="4">
    <location>
        <begin position="166"/>
        <end position="187"/>
    </location>
</feature>
<dbReference type="InterPro" id="IPR011712">
    <property type="entry name" value="Sig_transdc_His_kin_sub3_dim/P"/>
</dbReference>